<reference evidence="1" key="2">
    <citation type="journal article" date="2015" name="Data Brief">
        <title>Shoot transcriptome of the giant reed, Arundo donax.</title>
        <authorList>
            <person name="Barrero R.A."/>
            <person name="Guerrero F.D."/>
            <person name="Moolhuijzen P."/>
            <person name="Goolsby J.A."/>
            <person name="Tidwell J."/>
            <person name="Bellgard S.E."/>
            <person name="Bellgard M.I."/>
        </authorList>
    </citation>
    <scope>NUCLEOTIDE SEQUENCE</scope>
    <source>
        <tissue evidence="1">Shoot tissue taken approximately 20 cm above the soil surface</tissue>
    </source>
</reference>
<evidence type="ECO:0000313" key="1">
    <source>
        <dbReference type="EMBL" id="JAD34674.1"/>
    </source>
</evidence>
<name>A0A0A9Q1J4_ARUDO</name>
<dbReference type="AlphaFoldDB" id="A0A0A9Q1J4"/>
<accession>A0A0A9Q1J4</accession>
<proteinExistence type="predicted"/>
<organism evidence="1">
    <name type="scientific">Arundo donax</name>
    <name type="common">Giant reed</name>
    <name type="synonym">Donax arundinaceus</name>
    <dbReference type="NCBI Taxonomy" id="35708"/>
    <lineage>
        <taxon>Eukaryota</taxon>
        <taxon>Viridiplantae</taxon>
        <taxon>Streptophyta</taxon>
        <taxon>Embryophyta</taxon>
        <taxon>Tracheophyta</taxon>
        <taxon>Spermatophyta</taxon>
        <taxon>Magnoliopsida</taxon>
        <taxon>Liliopsida</taxon>
        <taxon>Poales</taxon>
        <taxon>Poaceae</taxon>
        <taxon>PACMAD clade</taxon>
        <taxon>Arundinoideae</taxon>
        <taxon>Arundineae</taxon>
        <taxon>Arundo</taxon>
    </lineage>
</organism>
<dbReference type="EMBL" id="GBRH01263221">
    <property type="protein sequence ID" value="JAD34674.1"/>
    <property type="molecule type" value="Transcribed_RNA"/>
</dbReference>
<protein>
    <submittedName>
        <fullName evidence="1">Uncharacterized protein</fullName>
    </submittedName>
</protein>
<sequence length="37" mass="4233">MSCVCACVVRMVCRLSRLRGNDQSPVVCLFWLLLDFV</sequence>
<reference evidence="1" key="1">
    <citation type="submission" date="2014-09" db="EMBL/GenBank/DDBJ databases">
        <authorList>
            <person name="Magalhaes I.L.F."/>
            <person name="Oliveira U."/>
            <person name="Santos F.R."/>
            <person name="Vidigal T.H.D.A."/>
            <person name="Brescovit A.D."/>
            <person name="Santos A.J."/>
        </authorList>
    </citation>
    <scope>NUCLEOTIDE SEQUENCE</scope>
    <source>
        <tissue evidence="1">Shoot tissue taken approximately 20 cm above the soil surface</tissue>
    </source>
</reference>